<feature type="transmembrane region" description="Helical" evidence="6">
    <location>
        <begin position="319"/>
        <end position="337"/>
    </location>
</feature>
<dbReference type="RefSeq" id="WP_044037024.1">
    <property type="nucleotide sequence ID" value="NZ_HG917868.1"/>
</dbReference>
<dbReference type="InterPro" id="IPR001851">
    <property type="entry name" value="ABC_transp_permease"/>
</dbReference>
<evidence type="ECO:0000256" key="2">
    <source>
        <dbReference type="ARBA" id="ARBA00022475"/>
    </source>
</evidence>
<feature type="transmembrane region" description="Helical" evidence="6">
    <location>
        <begin position="146"/>
        <end position="165"/>
    </location>
</feature>
<gene>
    <name evidence="7" type="ORF">CM240_0985</name>
</gene>
<accession>W6RWY7</accession>
<dbReference type="CDD" id="cd06580">
    <property type="entry name" value="TM_PBP1_transp_TpRbsC_like"/>
    <property type="match status" value="1"/>
</dbReference>
<dbReference type="OrthoDB" id="45037at2"/>
<evidence type="ECO:0000256" key="5">
    <source>
        <dbReference type="ARBA" id="ARBA00023136"/>
    </source>
</evidence>
<evidence type="ECO:0000313" key="7">
    <source>
        <dbReference type="EMBL" id="CDM68149.1"/>
    </source>
</evidence>
<name>W6RWY7_9CLOT</name>
<evidence type="ECO:0000256" key="4">
    <source>
        <dbReference type="ARBA" id="ARBA00022989"/>
    </source>
</evidence>
<evidence type="ECO:0000313" key="8">
    <source>
        <dbReference type="Proteomes" id="UP000019426"/>
    </source>
</evidence>
<evidence type="ECO:0000256" key="6">
    <source>
        <dbReference type="SAM" id="Phobius"/>
    </source>
</evidence>
<dbReference type="Pfam" id="PF02653">
    <property type="entry name" value="BPD_transp_2"/>
    <property type="match status" value="1"/>
</dbReference>
<dbReference type="eggNOG" id="COG4603">
    <property type="taxonomic scope" value="Bacteria"/>
</dbReference>
<dbReference type="STRING" id="1216932.CM240_0985"/>
<dbReference type="KEGG" id="clt:CM240_0985"/>
<feature type="transmembrane region" description="Helical" evidence="6">
    <location>
        <begin position="9"/>
        <end position="29"/>
    </location>
</feature>
<feature type="transmembrane region" description="Helical" evidence="6">
    <location>
        <begin position="266"/>
        <end position="286"/>
    </location>
</feature>
<keyword evidence="3 6" id="KW-0812">Transmembrane</keyword>
<feature type="transmembrane region" description="Helical" evidence="6">
    <location>
        <begin position="192"/>
        <end position="210"/>
    </location>
</feature>
<feature type="transmembrane region" description="Helical" evidence="6">
    <location>
        <begin position="91"/>
        <end position="110"/>
    </location>
</feature>
<evidence type="ECO:0000256" key="1">
    <source>
        <dbReference type="ARBA" id="ARBA00004651"/>
    </source>
</evidence>
<dbReference type="PANTHER" id="PTHR47089">
    <property type="entry name" value="ABC TRANSPORTER, PERMEASE PROTEIN"/>
    <property type="match status" value="1"/>
</dbReference>
<dbReference type="PANTHER" id="PTHR47089:SF1">
    <property type="entry name" value="GUANOSINE ABC TRANSPORTER PERMEASE PROTEIN NUPP"/>
    <property type="match status" value="1"/>
</dbReference>
<keyword evidence="5 6" id="KW-0472">Membrane</keyword>
<organism evidence="7 8">
    <name type="scientific">Clostridium bornimense</name>
    <dbReference type="NCBI Taxonomy" id="1216932"/>
    <lineage>
        <taxon>Bacteria</taxon>
        <taxon>Bacillati</taxon>
        <taxon>Bacillota</taxon>
        <taxon>Clostridia</taxon>
        <taxon>Eubacteriales</taxon>
        <taxon>Clostridiaceae</taxon>
        <taxon>Clostridium</taxon>
    </lineage>
</organism>
<keyword evidence="2" id="KW-1003">Cell membrane</keyword>
<dbReference type="HOGENOM" id="CLU_040769_0_2_9"/>
<sequence length="351" mass="37602">MFKKIIRPILVPIISIVLAVLIAAIFVMMSTGYGYFDSLGTLIETIYMGSFGSINKISDTMTFFTVLLLTGLANAVAFRTGLFNIGVEGQFIIGGLVATIVGFIPGLPMIVHVPLMILAGIIAGALWAAIPGYLKAKRGTNEVVNTIMLNYIALWFSNYIIKYFISDGSNPYSKEIESSSMLYRFFEGGNNANIGIFFSLIAVVIVAVLISRSRSGYELRAVGLSPYAAEYGGVSIKKNIVLAMVISGALAGLAGASYTGGVNHKIFYLTTMYGFGTDGITVSLIGKNNPIGVIFSALLIASLNASQSTLQGAGIPKQIVFIIQAIIIIFVAADYVFNKYLLNRKKSEVVA</sequence>
<feature type="transmembrane region" description="Helical" evidence="6">
    <location>
        <begin position="240"/>
        <end position="260"/>
    </location>
</feature>
<feature type="transmembrane region" description="Helical" evidence="6">
    <location>
        <begin position="61"/>
        <end position="79"/>
    </location>
</feature>
<dbReference type="AlphaFoldDB" id="W6RWY7"/>
<feature type="transmembrane region" description="Helical" evidence="6">
    <location>
        <begin position="116"/>
        <end position="134"/>
    </location>
</feature>
<dbReference type="GO" id="GO:0022857">
    <property type="term" value="F:transmembrane transporter activity"/>
    <property type="evidence" value="ECO:0007669"/>
    <property type="project" value="InterPro"/>
</dbReference>
<feature type="transmembrane region" description="Helical" evidence="6">
    <location>
        <begin position="293"/>
        <end position="313"/>
    </location>
</feature>
<evidence type="ECO:0000256" key="3">
    <source>
        <dbReference type="ARBA" id="ARBA00022692"/>
    </source>
</evidence>
<comment type="subcellular location">
    <subcellularLocation>
        <location evidence="1">Cell membrane</location>
        <topology evidence="1">Multi-pass membrane protein</topology>
    </subcellularLocation>
</comment>
<dbReference type="EMBL" id="HG917868">
    <property type="protein sequence ID" value="CDM68149.1"/>
    <property type="molecule type" value="Genomic_DNA"/>
</dbReference>
<protein>
    <submittedName>
        <fullName evidence="7">Sugar ABC transporter, permease protein</fullName>
    </submittedName>
</protein>
<proteinExistence type="predicted"/>
<dbReference type="Proteomes" id="UP000019426">
    <property type="component" value="Chromosome M2/40_rep1"/>
</dbReference>
<keyword evidence="4 6" id="KW-1133">Transmembrane helix</keyword>
<dbReference type="PATRIC" id="fig|1216932.3.peg.973"/>
<reference evidence="7 8" key="1">
    <citation type="submission" date="2013-11" db="EMBL/GenBank/DDBJ databases">
        <title>Complete genome sequence of Clostridum sp. M2/40.</title>
        <authorList>
            <person name="Wibberg D."/>
            <person name="Puehler A."/>
            <person name="Schlueter A."/>
        </authorList>
    </citation>
    <scope>NUCLEOTIDE SEQUENCE [LARGE SCALE GENOMIC DNA]</scope>
    <source>
        <strain evidence="8">M2/40</strain>
    </source>
</reference>
<dbReference type="GO" id="GO:0005886">
    <property type="term" value="C:plasma membrane"/>
    <property type="evidence" value="ECO:0007669"/>
    <property type="project" value="UniProtKB-SubCell"/>
</dbReference>
<keyword evidence="8" id="KW-1185">Reference proteome</keyword>